<gene>
    <name evidence="4" type="ORF">E1295_19175</name>
</gene>
<reference evidence="4 5" key="1">
    <citation type="submission" date="2019-03" db="EMBL/GenBank/DDBJ databases">
        <title>Draft genome sequences of novel Actinobacteria.</title>
        <authorList>
            <person name="Sahin N."/>
            <person name="Ay H."/>
            <person name="Saygin H."/>
        </authorList>
    </citation>
    <scope>NUCLEOTIDE SEQUENCE [LARGE SCALE GENOMIC DNA]</scope>
    <source>
        <strain evidence="4 5">6K102</strain>
    </source>
</reference>
<evidence type="ECO:0000313" key="5">
    <source>
        <dbReference type="Proteomes" id="UP000295136"/>
    </source>
</evidence>
<feature type="transmembrane region" description="Helical" evidence="2">
    <location>
        <begin position="452"/>
        <end position="471"/>
    </location>
</feature>
<feature type="compositionally biased region" description="Basic and acidic residues" evidence="1">
    <location>
        <begin position="257"/>
        <end position="266"/>
    </location>
</feature>
<proteinExistence type="predicted"/>
<feature type="compositionally biased region" description="Polar residues" evidence="1">
    <location>
        <begin position="196"/>
        <end position="205"/>
    </location>
</feature>
<feature type="transmembrane region" description="Helical" evidence="2">
    <location>
        <begin position="129"/>
        <end position="152"/>
    </location>
</feature>
<keyword evidence="2" id="KW-0812">Transmembrane</keyword>
<keyword evidence="5" id="KW-1185">Reference proteome</keyword>
<dbReference type="AlphaFoldDB" id="A0A4R5FH00"/>
<evidence type="ECO:0000259" key="3">
    <source>
        <dbReference type="Pfam" id="PF04024"/>
    </source>
</evidence>
<keyword evidence="2" id="KW-1133">Transmembrane helix</keyword>
<dbReference type="EMBL" id="SMLD01000046">
    <property type="protein sequence ID" value="TDE50927.1"/>
    <property type="molecule type" value="Genomic_DNA"/>
</dbReference>
<feature type="domain" description="Phage shock protein PspC N-terminal" evidence="3">
    <location>
        <begin position="28"/>
        <end position="82"/>
    </location>
</feature>
<evidence type="ECO:0000313" key="4">
    <source>
        <dbReference type="EMBL" id="TDE50927.1"/>
    </source>
</evidence>
<dbReference type="Proteomes" id="UP000295136">
    <property type="component" value="Unassembled WGS sequence"/>
</dbReference>
<keyword evidence="2" id="KW-0472">Membrane</keyword>
<accession>A0A4R5FH00</accession>
<protein>
    <submittedName>
        <fullName evidence="4">PspC domain-containing protein</fullName>
    </submittedName>
</protein>
<dbReference type="Pfam" id="PF04024">
    <property type="entry name" value="PspC"/>
    <property type="match status" value="1"/>
</dbReference>
<feature type="transmembrane region" description="Helical" evidence="2">
    <location>
        <begin position="53"/>
        <end position="79"/>
    </location>
</feature>
<name>A0A4R5FH00_9ACTN</name>
<feature type="transmembrane region" description="Helical" evidence="2">
    <location>
        <begin position="483"/>
        <end position="502"/>
    </location>
</feature>
<feature type="region of interest" description="Disordered" evidence="1">
    <location>
        <begin position="1"/>
        <end position="27"/>
    </location>
</feature>
<feature type="transmembrane region" description="Helical" evidence="2">
    <location>
        <begin position="100"/>
        <end position="123"/>
    </location>
</feature>
<organism evidence="4 5">
    <name type="scientific">Nonomuraea mesophila</name>
    <dbReference type="NCBI Taxonomy" id="2530382"/>
    <lineage>
        <taxon>Bacteria</taxon>
        <taxon>Bacillati</taxon>
        <taxon>Actinomycetota</taxon>
        <taxon>Actinomycetes</taxon>
        <taxon>Streptosporangiales</taxon>
        <taxon>Streptosporangiaceae</taxon>
        <taxon>Nonomuraea</taxon>
    </lineage>
</organism>
<feature type="transmembrane region" description="Helical" evidence="2">
    <location>
        <begin position="509"/>
        <end position="528"/>
    </location>
</feature>
<feature type="compositionally biased region" description="Polar residues" evidence="1">
    <location>
        <begin position="247"/>
        <end position="256"/>
    </location>
</feature>
<sequence length="651" mass="67446">MRAPGAKVHDGDMTEAPPREPAAPHRVLRRSSEGRFLMGVCAGLGRHTGIDPVVFRVGFAVLMFGSGIGLFLYLSAFLLMKEPNGKPGLIEQWTGRDFDADTVMALMAAVLACGLGLNLATVWLDVGTLVVGVFLAVSLLAAHASGVDLLGLARSMPERLSRCRTDGGRQAPSYTTPRTTPPVGPQSARTGLGETAQPSSPSQETPVPGPAGSGPAGSATPEQVQGQRAAGPPLQDPSGDPAPGTTHHPSQGPAQDTTRHPSHEAAQETTRLPGRDPVQETTGHPVPEAVPGTTSQPPVSEPTREFTRPVSENPQEPAAAGTDRAHDAGGPDPALGDPALGDPAPGDAVTAEHAVPPYQPSEPSEPYKPSKPYQPSEQYQQSEPYGTGAGGPRRSQTTPSGHSGYGDPFAPHGPYQPLDPARRGGYSPYDPALYTRPAPVQAPPRRRRPRSFIGVLTVLLAFIIGGIVMAAQARTAAGVSPTIVGGAMLITIGAGLLIAAWWGRGAGLVAAGTFVTLLVGTGLMLGGVPSNVGSSEWVPRSVAEASRHFDAGLGDGRLDLSELTLEPGSTTTFTASVKAGELVVIVPPTARVEVRASSKVGDITLDQSVQSGVDVRVREVLPPEVRPKGEPATVVLELRSGLGDIEVRRAA</sequence>
<feature type="region of interest" description="Disordered" evidence="1">
    <location>
        <begin position="161"/>
        <end position="447"/>
    </location>
</feature>
<comment type="caution">
    <text evidence="4">The sequence shown here is derived from an EMBL/GenBank/DDBJ whole genome shotgun (WGS) entry which is preliminary data.</text>
</comment>
<evidence type="ECO:0000256" key="2">
    <source>
        <dbReference type="SAM" id="Phobius"/>
    </source>
</evidence>
<dbReference type="InterPro" id="IPR007168">
    <property type="entry name" value="Phageshock_PspC_N"/>
</dbReference>
<evidence type="ECO:0000256" key="1">
    <source>
        <dbReference type="SAM" id="MobiDB-lite"/>
    </source>
</evidence>